<gene>
    <name evidence="3" type="ORF">POM88_044436</name>
</gene>
<sequence>MAVKMAAPGRDVSFGKKAWALGVKSYAHVARDLNEDSLAKLKWKGVSRKRKSSVKNLIQDCTIFISDIPSEASSRDLWDLFLQGRQIKDIILPRKSDKRNKRIDFVKTPSELEAGRIISNLKQLKGLLDIHYKKFENKIFEYTEAVVDEEIDDSMMVSVVAYTSNMEDSNSLLEKLKFLEDLFFKVRLFDKADMVLPRVVVVECLGLPVNARVDENLKDFFKEHPIKDHQGRDTRISNSLSLILDQGRGVVRPERSQVDPRDDDGVANSKLILDIGRAVPGNDNEGEQLEISTMVEETHFSTEQGNGLNNDILQSNDGSFEINTIDTVVPESLSLGGEEVLRPLGNKETNKSLGLNLGELQVRGKDLMQVNSSGSSIIDDTIVGKENIPSEETFGNSPNSHNSICNMMRNEYETKKR</sequence>
<dbReference type="InterPro" id="IPR000504">
    <property type="entry name" value="RRM_dom"/>
</dbReference>
<feature type="domain" description="RRM" evidence="2">
    <location>
        <begin position="61"/>
        <end position="126"/>
    </location>
</feature>
<dbReference type="GO" id="GO:0003723">
    <property type="term" value="F:RNA binding"/>
    <property type="evidence" value="ECO:0007669"/>
    <property type="project" value="UniProtKB-UniRule"/>
</dbReference>
<keyword evidence="4" id="KW-1185">Reference proteome</keyword>
<name>A0AAD8H2T3_9APIA</name>
<reference evidence="3" key="1">
    <citation type="submission" date="2023-02" db="EMBL/GenBank/DDBJ databases">
        <title>Genome of toxic invasive species Heracleum sosnowskyi carries increased number of genes despite the absence of recent whole-genome duplications.</title>
        <authorList>
            <person name="Schelkunov M."/>
            <person name="Shtratnikova V."/>
            <person name="Makarenko M."/>
            <person name="Klepikova A."/>
            <person name="Omelchenko D."/>
            <person name="Novikova G."/>
            <person name="Obukhova E."/>
            <person name="Bogdanov V."/>
            <person name="Penin A."/>
            <person name="Logacheva M."/>
        </authorList>
    </citation>
    <scope>NUCLEOTIDE SEQUENCE</scope>
    <source>
        <strain evidence="3">Hsosn_3</strain>
        <tissue evidence="3">Leaf</tissue>
    </source>
</reference>
<dbReference type="AlphaFoldDB" id="A0AAD8H2T3"/>
<evidence type="ECO:0000259" key="2">
    <source>
        <dbReference type="PROSITE" id="PS50102"/>
    </source>
</evidence>
<reference evidence="3" key="2">
    <citation type="submission" date="2023-05" db="EMBL/GenBank/DDBJ databases">
        <authorList>
            <person name="Schelkunov M.I."/>
        </authorList>
    </citation>
    <scope>NUCLEOTIDE SEQUENCE</scope>
    <source>
        <strain evidence="3">Hsosn_3</strain>
        <tissue evidence="3">Leaf</tissue>
    </source>
</reference>
<dbReference type="Gene3D" id="3.30.70.330">
    <property type="match status" value="1"/>
</dbReference>
<evidence type="ECO:0000313" key="4">
    <source>
        <dbReference type="Proteomes" id="UP001237642"/>
    </source>
</evidence>
<protein>
    <recommendedName>
        <fullName evidence="2">RRM domain-containing protein</fullName>
    </recommendedName>
</protein>
<evidence type="ECO:0000313" key="3">
    <source>
        <dbReference type="EMBL" id="KAK1359962.1"/>
    </source>
</evidence>
<dbReference type="PROSITE" id="PS50102">
    <property type="entry name" value="RRM"/>
    <property type="match status" value="1"/>
</dbReference>
<proteinExistence type="predicted"/>
<dbReference type="SUPFAM" id="SSF54928">
    <property type="entry name" value="RNA-binding domain, RBD"/>
    <property type="match status" value="1"/>
</dbReference>
<keyword evidence="1" id="KW-0694">RNA-binding</keyword>
<dbReference type="EMBL" id="JAUIZM010000010">
    <property type="protein sequence ID" value="KAK1359962.1"/>
    <property type="molecule type" value="Genomic_DNA"/>
</dbReference>
<evidence type="ECO:0000256" key="1">
    <source>
        <dbReference type="PROSITE-ProRule" id="PRU00176"/>
    </source>
</evidence>
<dbReference type="InterPro" id="IPR012677">
    <property type="entry name" value="Nucleotide-bd_a/b_plait_sf"/>
</dbReference>
<comment type="caution">
    <text evidence="3">The sequence shown here is derived from an EMBL/GenBank/DDBJ whole genome shotgun (WGS) entry which is preliminary data.</text>
</comment>
<accession>A0AAD8H2T3</accession>
<dbReference type="Proteomes" id="UP001237642">
    <property type="component" value="Unassembled WGS sequence"/>
</dbReference>
<dbReference type="InterPro" id="IPR035979">
    <property type="entry name" value="RBD_domain_sf"/>
</dbReference>
<organism evidence="3 4">
    <name type="scientific">Heracleum sosnowskyi</name>
    <dbReference type="NCBI Taxonomy" id="360622"/>
    <lineage>
        <taxon>Eukaryota</taxon>
        <taxon>Viridiplantae</taxon>
        <taxon>Streptophyta</taxon>
        <taxon>Embryophyta</taxon>
        <taxon>Tracheophyta</taxon>
        <taxon>Spermatophyta</taxon>
        <taxon>Magnoliopsida</taxon>
        <taxon>eudicotyledons</taxon>
        <taxon>Gunneridae</taxon>
        <taxon>Pentapetalae</taxon>
        <taxon>asterids</taxon>
        <taxon>campanulids</taxon>
        <taxon>Apiales</taxon>
        <taxon>Apiaceae</taxon>
        <taxon>Apioideae</taxon>
        <taxon>apioid superclade</taxon>
        <taxon>Tordylieae</taxon>
        <taxon>Tordyliinae</taxon>
        <taxon>Heracleum</taxon>
    </lineage>
</organism>